<feature type="compositionally biased region" description="Low complexity" evidence="1">
    <location>
        <begin position="13"/>
        <end position="22"/>
    </location>
</feature>
<organism evidence="3 5">
    <name type="scientific">Caproicibacterium lactatifermentans</name>
    <dbReference type="NCBI Taxonomy" id="2666138"/>
    <lineage>
        <taxon>Bacteria</taxon>
        <taxon>Bacillati</taxon>
        <taxon>Bacillota</taxon>
        <taxon>Clostridia</taxon>
        <taxon>Eubacteriales</taxon>
        <taxon>Oscillospiraceae</taxon>
        <taxon>Caproicibacterium</taxon>
    </lineage>
</organism>
<sequence length="410" mass="43179">MQDKPNNSCDGQEPLPGELPPLRTSSRKKRGRKRGRGIYTAIAILLACALVLAVWVNRDNLKPANISEWVQTQMLGIGTGKGYPVHFNTENVMTRNFVSSGKDIFFTSDTAVRAYNSSAKELFNRKHSFSEPVMKVNGNRILVYNLGGTGYQLGNQLNTLLAGNADNKILGGAVCANGRFALLTQADGYCGKLTVYLPNGQVAFSYSFSEYSPTAVAMNASGTHAAVTAVSASNGVLTSVIYELDFNSNKTVKPIASYSDTTFLDICYTDSNGVLAVGDTQTAALSAGGKKLSAYSYGDGELCSWNLQRGGAVLGISKFHNAVAGTLAAVGTDGKQTAVVQVDRAPSSVSRMGQVMAALCGSKIQAYSIAGGGAAGTCSVGTNARAVALRTEKQAYILDVSEVRLEGLKA</sequence>
<protein>
    <recommendedName>
        <fullName evidence="7">Phosphodiester glycosidase domain-containing protein</fullName>
    </recommendedName>
</protein>
<name>A0A859DRS1_9FIRM</name>
<reference evidence="5 6" key="1">
    <citation type="submission" date="2019-11" db="EMBL/GenBank/DDBJ databases">
        <authorList>
            <person name="Ren C."/>
            <person name="Wang H."/>
            <person name="Xu Y."/>
        </authorList>
    </citation>
    <scope>NUCLEOTIDE SEQUENCE [LARGE SCALE GENOMIC DNA]</scope>
    <source>
        <strain evidence="6">JNU-WLY1368</strain>
        <strain evidence="3 5">LBM 19010</strain>
    </source>
</reference>
<feature type="compositionally biased region" description="Polar residues" evidence="1">
    <location>
        <begin position="1"/>
        <end position="10"/>
    </location>
</feature>
<dbReference type="Pfam" id="PF18975">
    <property type="entry name" value="DUF5711"/>
    <property type="match status" value="1"/>
</dbReference>
<dbReference type="InterPro" id="IPR011044">
    <property type="entry name" value="Quino_amine_DH_bsu"/>
</dbReference>
<evidence type="ECO:0000313" key="5">
    <source>
        <dbReference type="Proteomes" id="UP000501316"/>
    </source>
</evidence>
<evidence type="ECO:0000256" key="2">
    <source>
        <dbReference type="SAM" id="Phobius"/>
    </source>
</evidence>
<keyword evidence="2" id="KW-1133">Transmembrane helix</keyword>
<evidence type="ECO:0000256" key="1">
    <source>
        <dbReference type="SAM" id="MobiDB-lite"/>
    </source>
</evidence>
<gene>
    <name evidence="3" type="ORF">GJQ69_07650</name>
    <name evidence="4" type="ORF">GKP14_06155</name>
</gene>
<dbReference type="InterPro" id="IPR043765">
    <property type="entry name" value="DUF5711"/>
</dbReference>
<dbReference type="Proteomes" id="UP000509623">
    <property type="component" value="Chromosome"/>
</dbReference>
<keyword evidence="6" id="KW-1185">Reference proteome</keyword>
<dbReference type="Proteomes" id="UP000501316">
    <property type="component" value="Chromosome"/>
</dbReference>
<evidence type="ECO:0000313" key="3">
    <source>
        <dbReference type="EMBL" id="QKN24364.1"/>
    </source>
</evidence>
<dbReference type="RefSeq" id="WP_174193424.1">
    <property type="nucleotide sequence ID" value="NZ_CP046051.1"/>
</dbReference>
<reference evidence="4" key="2">
    <citation type="journal article" date="2021" name="Appl. Environ. Microbiol.">
        <title>Adaptability of a Caproate-Producing Bacterium Contributes to Its Dominance in an Anaerobic Fermentation System.</title>
        <authorList>
            <person name="Wang H."/>
            <person name="Gu Y."/>
            <person name="Zhou W."/>
            <person name="Zhao D."/>
            <person name="Qiao Z."/>
            <person name="Zheng J."/>
            <person name="Gao J."/>
            <person name="Chen X."/>
            <person name="Ren C."/>
            <person name="Xu Y."/>
        </authorList>
    </citation>
    <scope>NUCLEOTIDE SEQUENCE</scope>
    <source>
        <strain evidence="4">JNU-WLY1368</strain>
    </source>
</reference>
<feature type="transmembrane region" description="Helical" evidence="2">
    <location>
        <begin position="37"/>
        <end position="56"/>
    </location>
</feature>
<dbReference type="SUPFAM" id="SSF50969">
    <property type="entry name" value="YVTN repeat-like/Quinoprotein amine dehydrogenase"/>
    <property type="match status" value="1"/>
</dbReference>
<evidence type="ECO:0008006" key="7">
    <source>
        <dbReference type="Google" id="ProtNLM"/>
    </source>
</evidence>
<reference evidence="4" key="3">
    <citation type="journal article" date="2022" name="Int. J. Syst. Evol. Microbiol.">
        <title>Caproicibacterium lactatifermentans sp. nov., isolated from pit clay used for the production of Chinese strong aroma-type liquor.</title>
        <authorList>
            <person name="Wang H."/>
            <person name="Gu Y."/>
            <person name="Zhao D."/>
            <person name="Qiao Z."/>
            <person name="Zheng J."/>
            <person name="Gao J."/>
            <person name="Ren C."/>
            <person name="Xu Y."/>
        </authorList>
    </citation>
    <scope>NUCLEOTIDE SEQUENCE</scope>
    <source>
        <strain evidence="4">JNU-WLY1368</strain>
    </source>
</reference>
<dbReference type="KEGG" id="clf:GJQ69_07650"/>
<dbReference type="EMBL" id="CP046051">
    <property type="protein sequence ID" value="QKN24364.1"/>
    <property type="molecule type" value="Genomic_DNA"/>
</dbReference>
<keyword evidence="2" id="KW-0812">Transmembrane</keyword>
<feature type="region of interest" description="Disordered" evidence="1">
    <location>
        <begin position="1"/>
        <end position="31"/>
    </location>
</feature>
<evidence type="ECO:0000313" key="6">
    <source>
        <dbReference type="Proteomes" id="UP000509623"/>
    </source>
</evidence>
<accession>A0A859DRS1</accession>
<dbReference type="AlphaFoldDB" id="A0A859DRS1"/>
<dbReference type="EMBL" id="CP046161">
    <property type="protein sequence ID" value="QKO30623.1"/>
    <property type="molecule type" value="Genomic_DNA"/>
</dbReference>
<proteinExistence type="predicted"/>
<evidence type="ECO:0000313" key="4">
    <source>
        <dbReference type="EMBL" id="QKO30623.1"/>
    </source>
</evidence>
<keyword evidence="2" id="KW-0472">Membrane</keyword>